<gene>
    <name evidence="4" type="ORF">C8A04DRAFT_14831</name>
</gene>
<feature type="region of interest" description="Disordered" evidence="1">
    <location>
        <begin position="631"/>
        <end position="656"/>
    </location>
</feature>
<organism evidence="4 5">
    <name type="scientific">Dichotomopilus funicola</name>
    <dbReference type="NCBI Taxonomy" id="1934379"/>
    <lineage>
        <taxon>Eukaryota</taxon>
        <taxon>Fungi</taxon>
        <taxon>Dikarya</taxon>
        <taxon>Ascomycota</taxon>
        <taxon>Pezizomycotina</taxon>
        <taxon>Sordariomycetes</taxon>
        <taxon>Sordariomycetidae</taxon>
        <taxon>Sordariales</taxon>
        <taxon>Chaetomiaceae</taxon>
        <taxon>Dichotomopilus</taxon>
    </lineage>
</organism>
<keyword evidence="2" id="KW-0472">Membrane</keyword>
<feature type="compositionally biased region" description="Low complexity" evidence="1">
    <location>
        <begin position="631"/>
        <end position="643"/>
    </location>
</feature>
<feature type="transmembrane region" description="Helical" evidence="2">
    <location>
        <begin position="556"/>
        <end position="579"/>
    </location>
</feature>
<feature type="compositionally biased region" description="Polar residues" evidence="1">
    <location>
        <begin position="291"/>
        <end position="301"/>
    </location>
</feature>
<dbReference type="AlphaFoldDB" id="A0AAN6UX46"/>
<reference evidence="4" key="1">
    <citation type="journal article" date="2023" name="Mol. Phylogenet. Evol.">
        <title>Genome-scale phylogeny and comparative genomics of the fungal order Sordariales.</title>
        <authorList>
            <person name="Hensen N."/>
            <person name="Bonometti L."/>
            <person name="Westerberg I."/>
            <person name="Brannstrom I.O."/>
            <person name="Guillou S."/>
            <person name="Cros-Aarteil S."/>
            <person name="Calhoun S."/>
            <person name="Haridas S."/>
            <person name="Kuo A."/>
            <person name="Mondo S."/>
            <person name="Pangilinan J."/>
            <person name="Riley R."/>
            <person name="LaButti K."/>
            <person name="Andreopoulos B."/>
            <person name="Lipzen A."/>
            <person name="Chen C."/>
            <person name="Yan M."/>
            <person name="Daum C."/>
            <person name="Ng V."/>
            <person name="Clum A."/>
            <person name="Steindorff A."/>
            <person name="Ohm R.A."/>
            <person name="Martin F."/>
            <person name="Silar P."/>
            <person name="Natvig D.O."/>
            <person name="Lalanne C."/>
            <person name="Gautier V."/>
            <person name="Ament-Velasquez S.L."/>
            <person name="Kruys A."/>
            <person name="Hutchinson M.I."/>
            <person name="Powell A.J."/>
            <person name="Barry K."/>
            <person name="Miller A.N."/>
            <person name="Grigoriev I.V."/>
            <person name="Debuchy R."/>
            <person name="Gladieux P."/>
            <person name="Hiltunen Thoren M."/>
            <person name="Johannesson H."/>
        </authorList>
    </citation>
    <scope>NUCLEOTIDE SEQUENCE</scope>
    <source>
        <strain evidence="4">CBS 141.50</strain>
    </source>
</reference>
<keyword evidence="2" id="KW-0812">Transmembrane</keyword>
<evidence type="ECO:0000259" key="3">
    <source>
        <dbReference type="Pfam" id="PF26616"/>
    </source>
</evidence>
<feature type="domain" description="CorA-like transporter" evidence="3">
    <location>
        <begin position="33"/>
        <end position="215"/>
    </location>
</feature>
<keyword evidence="5" id="KW-1185">Reference proteome</keyword>
<evidence type="ECO:0000256" key="1">
    <source>
        <dbReference type="SAM" id="MobiDB-lite"/>
    </source>
</evidence>
<comment type="caution">
    <text evidence="4">The sequence shown here is derived from an EMBL/GenBank/DDBJ whole genome shotgun (WGS) entry which is preliminary data.</text>
</comment>
<dbReference type="Proteomes" id="UP001302676">
    <property type="component" value="Unassembled WGS sequence"/>
</dbReference>
<dbReference type="EMBL" id="MU853628">
    <property type="protein sequence ID" value="KAK4140569.1"/>
    <property type="molecule type" value="Genomic_DNA"/>
</dbReference>
<dbReference type="GeneID" id="87814866"/>
<evidence type="ECO:0000313" key="4">
    <source>
        <dbReference type="EMBL" id="KAK4140569.1"/>
    </source>
</evidence>
<accession>A0AAN6UX46</accession>
<proteinExistence type="predicted"/>
<name>A0AAN6UX46_9PEZI</name>
<sequence>MVEVHVRPARVSIFTPYSPSSINTNILCDQSLIMSKDHRASLMCAKDELAKLLTYHQVMPSFVDLICTFQFREEPLHYALFRRENYLDRDSPTLRVPHLGRSGIQIQHAFNLLTVERSDRKDELNPWPLRHATLYHSLDLETGRAVYISMKGNPELVNRMREAGHVNRHMLPTTPRTREKSFIASLQVHLIMLEWCGENWNEYIEEKAVSIHKSSTRVKIASVDEVVAPANLAATLQRRRSTLPRHRGVGRQASWVSAAPSWFSRHDSIAEEGSEGQQPPSPSQDLPPSPTRSASGRSFSTFMRRVTSGLGNERDGQEQDALDATTEQQKQEDETLMARLATLEERFSSTQLQALSWRSREIGRSLVAIEQTVQVLSQVEEQYRTVIASHAYNTLLDTKQCESEVAAFFRRLHNLQGDLALYRRRLQDLASRVDDDKHLLESLSQNTGIQTSKAFQLVAQTSTDQMMKWTVEMREIAIKTKQETLSMHVITIFTLIFLPGTFIAVSLTPLLSFVPKIRNLTSHPFAQTLFSSGVLRWDEDGTLGSDWVVRNDGLRLFVSICVPLTIVTISIWAAMYSLARRWARKHARITDGPGYADERGVVDATGNSVNVNGAIKGGSSGVWPASPGAPITPTTPVTPGVAVSEKQRGVVGEKAA</sequence>
<protein>
    <recommendedName>
        <fullName evidence="3">CorA-like transporter domain-containing protein</fullName>
    </recommendedName>
</protein>
<dbReference type="Pfam" id="PF26616">
    <property type="entry name" value="CorA-like"/>
    <property type="match status" value="1"/>
</dbReference>
<feature type="region of interest" description="Disordered" evidence="1">
    <location>
        <begin position="270"/>
        <end position="332"/>
    </location>
</feature>
<feature type="transmembrane region" description="Helical" evidence="2">
    <location>
        <begin position="489"/>
        <end position="514"/>
    </location>
</feature>
<feature type="compositionally biased region" description="Pro residues" evidence="1">
    <location>
        <begin position="279"/>
        <end position="290"/>
    </location>
</feature>
<evidence type="ECO:0000256" key="2">
    <source>
        <dbReference type="SAM" id="Phobius"/>
    </source>
</evidence>
<evidence type="ECO:0000313" key="5">
    <source>
        <dbReference type="Proteomes" id="UP001302676"/>
    </source>
</evidence>
<keyword evidence="2" id="KW-1133">Transmembrane helix</keyword>
<reference evidence="4" key="2">
    <citation type="submission" date="2023-05" db="EMBL/GenBank/DDBJ databases">
        <authorList>
            <consortium name="Lawrence Berkeley National Laboratory"/>
            <person name="Steindorff A."/>
            <person name="Hensen N."/>
            <person name="Bonometti L."/>
            <person name="Westerberg I."/>
            <person name="Brannstrom I.O."/>
            <person name="Guillou S."/>
            <person name="Cros-Aarteil S."/>
            <person name="Calhoun S."/>
            <person name="Haridas S."/>
            <person name="Kuo A."/>
            <person name="Mondo S."/>
            <person name="Pangilinan J."/>
            <person name="Riley R."/>
            <person name="Labutti K."/>
            <person name="Andreopoulos B."/>
            <person name="Lipzen A."/>
            <person name="Chen C."/>
            <person name="Yanf M."/>
            <person name="Daum C."/>
            <person name="Ng V."/>
            <person name="Clum A."/>
            <person name="Ohm R."/>
            <person name="Martin F."/>
            <person name="Silar P."/>
            <person name="Natvig D."/>
            <person name="Lalanne C."/>
            <person name="Gautier V."/>
            <person name="Ament-Velasquez S.L."/>
            <person name="Kruys A."/>
            <person name="Hutchinson M.I."/>
            <person name="Powell A.J."/>
            <person name="Barry K."/>
            <person name="Miller A.N."/>
            <person name="Grigoriev I.V."/>
            <person name="Debuchy R."/>
            <person name="Gladieux P."/>
            <person name="Thoren M.H."/>
            <person name="Johannesson H."/>
        </authorList>
    </citation>
    <scope>NUCLEOTIDE SEQUENCE</scope>
    <source>
        <strain evidence="4">CBS 141.50</strain>
    </source>
</reference>
<dbReference type="InterPro" id="IPR058257">
    <property type="entry name" value="CorA-like_dom"/>
</dbReference>
<dbReference type="RefSeq" id="XP_062633940.1">
    <property type="nucleotide sequence ID" value="XM_062778253.1"/>
</dbReference>